<accession>A0A3D2X3I6</accession>
<dbReference type="InterPro" id="IPR017900">
    <property type="entry name" value="4Fe4S_Fe_S_CS"/>
</dbReference>
<dbReference type="InterPro" id="IPR017896">
    <property type="entry name" value="4Fe4S_Fe-S-bd"/>
</dbReference>
<keyword evidence="3" id="KW-0411">Iron-sulfur</keyword>
<organism evidence="5 6">
    <name type="scientific">Lachnoclostridium phytofermentans</name>
    <dbReference type="NCBI Taxonomy" id="66219"/>
    <lineage>
        <taxon>Bacteria</taxon>
        <taxon>Bacillati</taxon>
        <taxon>Bacillota</taxon>
        <taxon>Clostridia</taxon>
        <taxon>Lachnospirales</taxon>
        <taxon>Lachnospiraceae</taxon>
    </lineage>
</organism>
<dbReference type="Pfam" id="PF13187">
    <property type="entry name" value="Fer4_9"/>
    <property type="match status" value="1"/>
</dbReference>
<evidence type="ECO:0000256" key="1">
    <source>
        <dbReference type="ARBA" id="ARBA00022723"/>
    </source>
</evidence>
<dbReference type="InterPro" id="IPR053135">
    <property type="entry name" value="AKR2_Oxidoreductase"/>
</dbReference>
<keyword evidence="1" id="KW-0479">Metal-binding</keyword>
<dbReference type="PROSITE" id="PS51379">
    <property type="entry name" value="4FE4S_FER_2"/>
    <property type="match status" value="1"/>
</dbReference>
<dbReference type="PROSITE" id="PS00198">
    <property type="entry name" value="4FE4S_FER_1"/>
    <property type="match status" value="1"/>
</dbReference>
<dbReference type="GO" id="GO:0051536">
    <property type="term" value="F:iron-sulfur cluster binding"/>
    <property type="evidence" value="ECO:0007669"/>
    <property type="project" value="UniProtKB-KW"/>
</dbReference>
<evidence type="ECO:0000259" key="4">
    <source>
        <dbReference type="PROSITE" id="PS51379"/>
    </source>
</evidence>
<dbReference type="AlphaFoldDB" id="A0A3D2X3I6"/>
<reference evidence="5 6" key="1">
    <citation type="journal article" date="2018" name="Nat. Biotechnol.">
        <title>A standardized bacterial taxonomy based on genome phylogeny substantially revises the tree of life.</title>
        <authorList>
            <person name="Parks D.H."/>
            <person name="Chuvochina M."/>
            <person name="Waite D.W."/>
            <person name="Rinke C."/>
            <person name="Skarshewski A."/>
            <person name="Chaumeil P.A."/>
            <person name="Hugenholtz P."/>
        </authorList>
    </citation>
    <scope>NUCLEOTIDE SEQUENCE [LARGE SCALE GENOMIC DNA]</scope>
    <source>
        <strain evidence="5">UBA11728</strain>
    </source>
</reference>
<protein>
    <submittedName>
        <fullName evidence="5">Aldo/keto reductase</fullName>
    </submittedName>
</protein>
<dbReference type="Gene3D" id="3.20.20.100">
    <property type="entry name" value="NADP-dependent oxidoreductase domain"/>
    <property type="match status" value="1"/>
</dbReference>
<gene>
    <name evidence="5" type="ORF">DHW61_03465</name>
</gene>
<dbReference type="GO" id="GO:0046872">
    <property type="term" value="F:metal ion binding"/>
    <property type="evidence" value="ECO:0007669"/>
    <property type="project" value="UniProtKB-KW"/>
</dbReference>
<dbReference type="Pfam" id="PF00248">
    <property type="entry name" value="Aldo_ket_red"/>
    <property type="match status" value="1"/>
</dbReference>
<name>A0A3D2X3I6_9FIRM</name>
<keyword evidence="2" id="KW-0408">Iron</keyword>
<dbReference type="InterPro" id="IPR023210">
    <property type="entry name" value="NADP_OxRdtase_dom"/>
</dbReference>
<dbReference type="EMBL" id="DPVV01000122">
    <property type="protein sequence ID" value="HCL01464.1"/>
    <property type="molecule type" value="Genomic_DNA"/>
</dbReference>
<dbReference type="InterPro" id="IPR036812">
    <property type="entry name" value="NAD(P)_OxRdtase_dom_sf"/>
</dbReference>
<dbReference type="SUPFAM" id="SSF51430">
    <property type="entry name" value="NAD(P)-linked oxidoreductase"/>
    <property type="match status" value="1"/>
</dbReference>
<evidence type="ECO:0000256" key="2">
    <source>
        <dbReference type="ARBA" id="ARBA00023004"/>
    </source>
</evidence>
<evidence type="ECO:0000313" key="6">
    <source>
        <dbReference type="Proteomes" id="UP000262969"/>
    </source>
</evidence>
<sequence length="371" mass="42152">MEYRMMGNTGVRVSALGFGTMRLPVLEDGTIHEEEAIQMIRHAIDEGVNYVDTAYPYHQGMSEVLVGKALKDGYREKTYLASKCPVWEIKCPEDFDRILDEQLSKLQVETIDFYLLHAIGKERFENVVQKFDLIKKMEQAKAEGKIRYIGFSFHDNAEAFLSIMDSYDSWDFCQIQMNYIDIHNQATIEGMEYAASKGLAVIVMEPLLGGKLANPPQNVLEVLNKEKTPVEWALDFLWDRKEVSLLLSGMSTMKQTTDNIEYANRSKIGMLTDDQKEMYVNAKRIYDTMALVSCTKCAYCMPCPFGLDIPKTFEAYNATVSKGMNAAKEVYEEIEIKADSCRSCKKCEQVCPQAIPISDVMKKVATCFEGE</sequence>
<evidence type="ECO:0000313" key="5">
    <source>
        <dbReference type="EMBL" id="HCL01464.1"/>
    </source>
</evidence>
<dbReference type="Proteomes" id="UP000262969">
    <property type="component" value="Unassembled WGS sequence"/>
</dbReference>
<feature type="domain" description="4Fe-4S ferredoxin-type" evidence="4">
    <location>
        <begin position="332"/>
        <end position="360"/>
    </location>
</feature>
<dbReference type="PANTHER" id="PTHR43312:SF2">
    <property type="entry name" value="OXIDOREDUCTASE"/>
    <property type="match status" value="1"/>
</dbReference>
<proteinExistence type="predicted"/>
<comment type="caution">
    <text evidence="5">The sequence shown here is derived from an EMBL/GenBank/DDBJ whole genome shotgun (WGS) entry which is preliminary data.</text>
</comment>
<dbReference type="SUPFAM" id="SSF46548">
    <property type="entry name" value="alpha-helical ferredoxin"/>
    <property type="match status" value="1"/>
</dbReference>
<dbReference type="PANTHER" id="PTHR43312">
    <property type="entry name" value="D-THREO-ALDOSE 1-DEHYDROGENASE"/>
    <property type="match status" value="1"/>
</dbReference>
<dbReference type="CDD" id="cd19096">
    <property type="entry name" value="AKR_Fe-S_oxidoreductase"/>
    <property type="match status" value="1"/>
</dbReference>
<evidence type="ECO:0000256" key="3">
    <source>
        <dbReference type="ARBA" id="ARBA00023014"/>
    </source>
</evidence>